<dbReference type="AlphaFoldDB" id="A0A537LV64"/>
<gene>
    <name evidence="2" type="ORF">E6H02_06445</name>
</gene>
<name>A0A537LV64_9BACT</name>
<feature type="domain" description="Bacterial purine repressor N-terminal" evidence="1">
    <location>
        <begin position="5"/>
        <end position="74"/>
    </location>
</feature>
<protein>
    <submittedName>
        <fullName evidence="2">Pur operon repressor</fullName>
    </submittedName>
</protein>
<sequence length="122" mass="13234">MRRLRRGDRMVGIAHRLLQEPHTVFPLSTFSETFGAAKSTISEDIASLRQAFDRFAIGRIETLAGATGGVRYAPGSAPEQTRALAEDLALRLKDPSRILPGGFLYIADLLSLPSLVGRLGDV</sequence>
<dbReference type="SUPFAM" id="SSF46785">
    <property type="entry name" value="Winged helix' DNA-binding domain"/>
    <property type="match status" value="1"/>
</dbReference>
<dbReference type="InterPro" id="IPR015265">
    <property type="entry name" value="PuR_N"/>
</dbReference>
<dbReference type="InterPro" id="IPR036390">
    <property type="entry name" value="WH_DNA-bd_sf"/>
</dbReference>
<dbReference type="Gene3D" id="1.10.10.10">
    <property type="entry name" value="Winged helix-like DNA-binding domain superfamily/Winged helix DNA-binding domain"/>
    <property type="match status" value="1"/>
</dbReference>
<accession>A0A537LV64</accession>
<dbReference type="GO" id="GO:0003677">
    <property type="term" value="F:DNA binding"/>
    <property type="evidence" value="ECO:0007669"/>
    <property type="project" value="InterPro"/>
</dbReference>
<dbReference type="InterPro" id="IPR036388">
    <property type="entry name" value="WH-like_DNA-bd_sf"/>
</dbReference>
<feature type="non-terminal residue" evidence="2">
    <location>
        <position position="122"/>
    </location>
</feature>
<comment type="caution">
    <text evidence="2">The sequence shown here is derived from an EMBL/GenBank/DDBJ whole genome shotgun (WGS) entry which is preliminary data.</text>
</comment>
<evidence type="ECO:0000313" key="3">
    <source>
        <dbReference type="Proteomes" id="UP000320393"/>
    </source>
</evidence>
<proteinExistence type="predicted"/>
<evidence type="ECO:0000259" key="1">
    <source>
        <dbReference type="Pfam" id="PF09182"/>
    </source>
</evidence>
<dbReference type="GO" id="GO:0006355">
    <property type="term" value="P:regulation of DNA-templated transcription"/>
    <property type="evidence" value="ECO:0007669"/>
    <property type="project" value="InterPro"/>
</dbReference>
<evidence type="ECO:0000313" key="2">
    <source>
        <dbReference type="EMBL" id="TMJ11904.1"/>
    </source>
</evidence>
<dbReference type="Proteomes" id="UP000320393">
    <property type="component" value="Unassembled WGS sequence"/>
</dbReference>
<organism evidence="2 3">
    <name type="scientific">Candidatus Segetimicrobium genomatis</name>
    <dbReference type="NCBI Taxonomy" id="2569760"/>
    <lineage>
        <taxon>Bacteria</taxon>
        <taxon>Bacillati</taxon>
        <taxon>Candidatus Sysuimicrobiota</taxon>
        <taxon>Candidatus Sysuimicrobiia</taxon>
        <taxon>Candidatus Sysuimicrobiales</taxon>
        <taxon>Candidatus Segetimicrobiaceae</taxon>
        <taxon>Candidatus Segetimicrobium</taxon>
    </lineage>
</organism>
<dbReference type="Pfam" id="PF09182">
    <property type="entry name" value="PuR_N"/>
    <property type="match status" value="1"/>
</dbReference>
<dbReference type="EMBL" id="VBAM01000204">
    <property type="protein sequence ID" value="TMJ11904.1"/>
    <property type="molecule type" value="Genomic_DNA"/>
</dbReference>
<reference evidence="2 3" key="1">
    <citation type="journal article" date="2019" name="Nat. Microbiol.">
        <title>Mediterranean grassland soil C-N compound turnover is dependent on rainfall and depth, and is mediated by genomically divergent microorganisms.</title>
        <authorList>
            <person name="Diamond S."/>
            <person name="Andeer P.F."/>
            <person name="Li Z."/>
            <person name="Crits-Christoph A."/>
            <person name="Burstein D."/>
            <person name="Anantharaman K."/>
            <person name="Lane K.R."/>
            <person name="Thomas B.C."/>
            <person name="Pan C."/>
            <person name="Northen T.R."/>
            <person name="Banfield J.F."/>
        </authorList>
    </citation>
    <scope>NUCLEOTIDE SEQUENCE [LARGE SCALE GENOMIC DNA]</scope>
    <source>
        <strain evidence="2">NP_5</strain>
    </source>
</reference>